<keyword evidence="2" id="KW-1133">Transmembrane helix</keyword>
<feature type="transmembrane region" description="Helical" evidence="2">
    <location>
        <begin position="65"/>
        <end position="88"/>
    </location>
</feature>
<dbReference type="RefSeq" id="XP_042579347.1">
    <property type="nucleotide sequence ID" value="XM_042723413.1"/>
</dbReference>
<feature type="region of interest" description="Disordered" evidence="1">
    <location>
        <begin position="1"/>
        <end position="26"/>
    </location>
</feature>
<sequence length="213" mass="24283">MELQQRFSVSMNDYEESEGNAERRMQKNDDVRTEDLYQSLQFPPTAHHGTINSTTLLSEHCERKYVFLLFAVNILISAIILVIVGLNYSHNRETQPIKGQKEMWLLHDNVFYLFWSDHSDCCTAKSFCSKRNASLAILTEHNKVWLMSRTNGKFLVSRASSDGSGDTTSPLVDDEDCECGIMASDVDTDHGEGFLCERRGKPIVKNYVDVDIF</sequence>
<keyword evidence="2" id="KW-0472">Membrane</keyword>
<dbReference type="Proteomes" id="UP001155660">
    <property type="component" value="Chromosome B5"/>
</dbReference>
<gene>
    <name evidence="3" type="primary">LOC109074515</name>
</gene>
<organism evidence="3">
    <name type="scientific">Cyprinus carpio</name>
    <name type="common">Common carp</name>
    <dbReference type="NCBI Taxonomy" id="7962"/>
    <lineage>
        <taxon>Eukaryota</taxon>
        <taxon>Metazoa</taxon>
        <taxon>Chordata</taxon>
        <taxon>Craniata</taxon>
        <taxon>Vertebrata</taxon>
        <taxon>Euteleostomi</taxon>
        <taxon>Actinopterygii</taxon>
        <taxon>Neopterygii</taxon>
        <taxon>Teleostei</taxon>
        <taxon>Ostariophysi</taxon>
        <taxon>Cypriniformes</taxon>
        <taxon>Cyprinidae</taxon>
        <taxon>Cyprininae</taxon>
        <taxon>Cyprinus</taxon>
    </lineage>
</organism>
<dbReference type="GeneID" id="109074515"/>
<name>A0A9Q9W9K4_CYPCA</name>
<evidence type="ECO:0000313" key="3">
    <source>
        <dbReference type="RefSeq" id="XP_042579347.1"/>
    </source>
</evidence>
<accession>A0A9Q9W9K4</accession>
<dbReference type="KEGG" id="ccar:109074515"/>
<evidence type="ECO:0000256" key="2">
    <source>
        <dbReference type="SAM" id="Phobius"/>
    </source>
</evidence>
<dbReference type="AlphaFoldDB" id="A0A9Q9W9K4"/>
<evidence type="ECO:0000256" key="1">
    <source>
        <dbReference type="SAM" id="MobiDB-lite"/>
    </source>
</evidence>
<proteinExistence type="predicted"/>
<protein>
    <submittedName>
        <fullName evidence="3">Uncharacterized protein LOC109074515</fullName>
    </submittedName>
</protein>
<feature type="compositionally biased region" description="Polar residues" evidence="1">
    <location>
        <begin position="1"/>
        <end position="11"/>
    </location>
</feature>
<keyword evidence="2" id="KW-0812">Transmembrane</keyword>
<dbReference type="OrthoDB" id="8958581at2759"/>
<reference evidence="3" key="1">
    <citation type="submission" date="2025-08" db="UniProtKB">
        <authorList>
            <consortium name="RefSeq"/>
        </authorList>
    </citation>
    <scope>IDENTIFICATION</scope>
    <source>
        <tissue evidence="3">Muscle</tissue>
    </source>
</reference>